<dbReference type="PANTHER" id="PTHR15887">
    <property type="entry name" value="TRANSMEMBRANE PROTEIN 69"/>
    <property type="match status" value="1"/>
</dbReference>
<dbReference type="STRING" id="3088.A0A383VYI0"/>
<accession>A0A383VYI0</accession>
<sequence>MRVTLKGIELLAILGKQAAAQAAFGYQASGAAASSNLPQRGVLLQQHLWSARPWLSSSIRAFAASAKPVGAAQTAAQAAKKPAASPGSFSRWWQAFQQVPTVPKFLGLTGAIPFIALAPPVCKHLTSVLPAEVVDNCAMIQVCYGVTIVSFLGAVHWGVAMSSSLGMASAQAAQMANEAFIYSVLPSLAAWPVALMEPGAGSMVLAMLLPACYLADFARRNKGLPQWYMALRVPLTLAATFGMLLTATRHVHLEFDRAKQIADQAAASKAAADASAGK</sequence>
<evidence type="ECO:0000256" key="1">
    <source>
        <dbReference type="SAM" id="Phobius"/>
    </source>
</evidence>
<reference evidence="2 3" key="1">
    <citation type="submission" date="2016-10" db="EMBL/GenBank/DDBJ databases">
        <authorList>
            <person name="Cai Z."/>
        </authorList>
    </citation>
    <scope>NUCLEOTIDE SEQUENCE [LARGE SCALE GENOMIC DNA]</scope>
</reference>
<evidence type="ECO:0000313" key="3">
    <source>
        <dbReference type="Proteomes" id="UP000256970"/>
    </source>
</evidence>
<dbReference type="Pfam" id="PF11911">
    <property type="entry name" value="DUF3429"/>
    <property type="match status" value="1"/>
</dbReference>
<feature type="transmembrane region" description="Helical" evidence="1">
    <location>
        <begin position="230"/>
        <end position="247"/>
    </location>
</feature>
<keyword evidence="1" id="KW-0812">Transmembrane</keyword>
<name>A0A383VYI0_TETOB</name>
<gene>
    <name evidence="2" type="ORF">BQ4739_LOCUS10497</name>
</gene>
<keyword evidence="1" id="KW-0472">Membrane</keyword>
<protein>
    <submittedName>
        <fullName evidence="2">Uncharacterized protein</fullName>
    </submittedName>
</protein>
<proteinExistence type="predicted"/>
<dbReference type="AlphaFoldDB" id="A0A383VYI0"/>
<dbReference type="PANTHER" id="PTHR15887:SF1">
    <property type="entry name" value="TRANSMEMBRANE PROTEIN 69"/>
    <property type="match status" value="1"/>
</dbReference>
<keyword evidence="3" id="KW-1185">Reference proteome</keyword>
<feature type="transmembrane region" description="Helical" evidence="1">
    <location>
        <begin position="200"/>
        <end position="218"/>
    </location>
</feature>
<organism evidence="2 3">
    <name type="scientific">Tetradesmus obliquus</name>
    <name type="common">Green alga</name>
    <name type="synonym">Acutodesmus obliquus</name>
    <dbReference type="NCBI Taxonomy" id="3088"/>
    <lineage>
        <taxon>Eukaryota</taxon>
        <taxon>Viridiplantae</taxon>
        <taxon>Chlorophyta</taxon>
        <taxon>core chlorophytes</taxon>
        <taxon>Chlorophyceae</taxon>
        <taxon>CS clade</taxon>
        <taxon>Sphaeropleales</taxon>
        <taxon>Scenedesmaceae</taxon>
        <taxon>Tetradesmus</taxon>
    </lineage>
</organism>
<dbReference type="InterPro" id="IPR021836">
    <property type="entry name" value="DUF3429"/>
</dbReference>
<dbReference type="Proteomes" id="UP000256970">
    <property type="component" value="Unassembled WGS sequence"/>
</dbReference>
<evidence type="ECO:0000313" key="2">
    <source>
        <dbReference type="EMBL" id="SZX70271.1"/>
    </source>
</evidence>
<dbReference type="EMBL" id="FNXT01000984">
    <property type="protein sequence ID" value="SZX70271.1"/>
    <property type="molecule type" value="Genomic_DNA"/>
</dbReference>
<feature type="transmembrane region" description="Helical" evidence="1">
    <location>
        <begin position="138"/>
        <end position="159"/>
    </location>
</feature>
<keyword evidence="1" id="KW-1133">Transmembrane helix</keyword>